<organism evidence="5 6">
    <name type="scientific">Parathalassolituus penaei</name>
    <dbReference type="NCBI Taxonomy" id="2997323"/>
    <lineage>
        <taxon>Bacteria</taxon>
        <taxon>Pseudomonadati</taxon>
        <taxon>Pseudomonadota</taxon>
        <taxon>Gammaproteobacteria</taxon>
        <taxon>Oceanospirillales</taxon>
        <taxon>Oceanospirillaceae</taxon>
        <taxon>Parathalassolituus</taxon>
    </lineage>
</organism>
<dbReference type="Proteomes" id="UP001150830">
    <property type="component" value="Unassembled WGS sequence"/>
</dbReference>
<evidence type="ECO:0000313" key="5">
    <source>
        <dbReference type="EMBL" id="MCY0967173.1"/>
    </source>
</evidence>
<dbReference type="Gene3D" id="1.10.530.10">
    <property type="match status" value="1"/>
</dbReference>
<dbReference type="GO" id="GO:0000270">
    <property type="term" value="P:peptidoglycan metabolic process"/>
    <property type="evidence" value="ECO:0007669"/>
    <property type="project" value="InterPro"/>
</dbReference>
<dbReference type="InterPro" id="IPR023346">
    <property type="entry name" value="Lysozyme-like_dom_sf"/>
</dbReference>
<dbReference type="RefSeq" id="WP_283175381.1">
    <property type="nucleotide sequence ID" value="NZ_JAPNOA010000059.1"/>
</dbReference>
<evidence type="ECO:0000256" key="2">
    <source>
        <dbReference type="SAM" id="SignalP"/>
    </source>
</evidence>
<dbReference type="SUPFAM" id="SSF53955">
    <property type="entry name" value="Lysozyme-like"/>
    <property type="match status" value="1"/>
</dbReference>
<feature type="signal peptide" evidence="2">
    <location>
        <begin position="1"/>
        <end position="29"/>
    </location>
</feature>
<keyword evidence="2" id="KW-0732">Signal</keyword>
<dbReference type="InterPro" id="IPR008258">
    <property type="entry name" value="Transglycosylase_SLT_dom_1"/>
</dbReference>
<accession>A0A9X3EGI1</accession>
<dbReference type="PANTHER" id="PTHR37423:SF2">
    <property type="entry name" value="MEMBRANE-BOUND LYTIC MUREIN TRANSGLYCOSYLASE C"/>
    <property type="match status" value="1"/>
</dbReference>
<dbReference type="InterPro" id="IPR024570">
    <property type="entry name" value="Murein_transglycosylaseC_N"/>
</dbReference>
<name>A0A9X3EGI1_9GAMM</name>
<evidence type="ECO:0000313" key="6">
    <source>
        <dbReference type="Proteomes" id="UP001150830"/>
    </source>
</evidence>
<reference evidence="5" key="1">
    <citation type="submission" date="2022-11" db="EMBL/GenBank/DDBJ databases">
        <title>Parathalassolutuus dongxingensis gen. nov., sp. nov., a novel member of family Oceanospirillaceae isolated from a coastal shrimp pond in Guangxi, China.</title>
        <authorList>
            <person name="Chen H."/>
        </authorList>
    </citation>
    <scope>NUCLEOTIDE SEQUENCE</scope>
    <source>
        <strain evidence="5">G-43</strain>
    </source>
</reference>
<dbReference type="InterPro" id="IPR000189">
    <property type="entry name" value="Transglyc_AS"/>
</dbReference>
<dbReference type="EMBL" id="JAPNOA010000059">
    <property type="protein sequence ID" value="MCY0967173.1"/>
    <property type="molecule type" value="Genomic_DNA"/>
</dbReference>
<feature type="chain" id="PRO_5040898371" evidence="2">
    <location>
        <begin position="30"/>
        <end position="364"/>
    </location>
</feature>
<dbReference type="GO" id="GO:0016020">
    <property type="term" value="C:membrane"/>
    <property type="evidence" value="ECO:0007669"/>
    <property type="project" value="InterPro"/>
</dbReference>
<sequence length="364" mass="40524">MLRLIRYRLLSRTLLLLPVLGLSLTPAQSGELPDGFADMSSDVQAVILEYMFFPEQANKVWGQDLLLPSPHTLVKYLDDFHTQVIVDFGLGKIHVENRGSQDPQSAIRHAIKAVLLTPADPTAVDLYTAAEFGLTGKPFLAGKVLDNTGKSIEFPWRAEQYADWLVANKLQRTSNGFIVSLDMVSNYLLLSASEYKDSVARASYRYSLPPSLILAIIETESSFNPFAISPAPAYGLMQVMIASAGKDVYERIYQTHTRPTATDLMNPHTNIDIGSGYLAILRDVYLGNIQGEERQDYCIIAAYNGGAGNLLRTFHSDRNKAIARINAMSPTEVYRTIVTSHPKAETRQYLQKVTKARSRYEGRS</sequence>
<comment type="caution">
    <text evidence="5">The sequence shown here is derived from an EMBL/GenBank/DDBJ whole genome shotgun (WGS) entry which is preliminary data.</text>
</comment>
<dbReference type="Pfam" id="PF11873">
    <property type="entry name" value="Mltc_N"/>
    <property type="match status" value="1"/>
</dbReference>
<protein>
    <submittedName>
        <fullName evidence="5">Murein transglycosylase domain-containing protein</fullName>
    </submittedName>
</protein>
<dbReference type="CDD" id="cd16893">
    <property type="entry name" value="LT_MltC_MltE"/>
    <property type="match status" value="1"/>
</dbReference>
<keyword evidence="6" id="KW-1185">Reference proteome</keyword>
<feature type="domain" description="Transglycosylase SLT" evidence="3">
    <location>
        <begin position="200"/>
        <end position="324"/>
    </location>
</feature>
<gene>
    <name evidence="5" type="ORF">OUO13_18505</name>
</gene>
<evidence type="ECO:0000259" key="3">
    <source>
        <dbReference type="Pfam" id="PF01464"/>
    </source>
</evidence>
<feature type="domain" description="Murein transglycosylase-C N-terminal" evidence="4">
    <location>
        <begin position="53"/>
        <end position="188"/>
    </location>
</feature>
<proteinExistence type="inferred from homology"/>
<dbReference type="Pfam" id="PF01464">
    <property type="entry name" value="SLT"/>
    <property type="match status" value="1"/>
</dbReference>
<evidence type="ECO:0000259" key="4">
    <source>
        <dbReference type="Pfam" id="PF11873"/>
    </source>
</evidence>
<dbReference type="PROSITE" id="PS00922">
    <property type="entry name" value="TRANSGLYCOSYLASE"/>
    <property type="match status" value="1"/>
</dbReference>
<dbReference type="GO" id="GO:0008933">
    <property type="term" value="F:peptidoglycan lytic transglycosylase activity"/>
    <property type="evidence" value="ECO:0007669"/>
    <property type="project" value="InterPro"/>
</dbReference>
<dbReference type="AlphaFoldDB" id="A0A9X3EGI1"/>
<evidence type="ECO:0000256" key="1">
    <source>
        <dbReference type="ARBA" id="ARBA00007734"/>
    </source>
</evidence>
<comment type="similarity">
    <text evidence="1">Belongs to the transglycosylase Slt family.</text>
</comment>
<dbReference type="PANTHER" id="PTHR37423">
    <property type="entry name" value="SOLUBLE LYTIC MUREIN TRANSGLYCOSYLASE-RELATED"/>
    <property type="match status" value="1"/>
</dbReference>